<protein>
    <submittedName>
        <fullName evidence="2">Uncharacterized protein</fullName>
    </submittedName>
</protein>
<organism evidence="2 3">
    <name type="scientific">Mycena metata</name>
    <dbReference type="NCBI Taxonomy" id="1033252"/>
    <lineage>
        <taxon>Eukaryota</taxon>
        <taxon>Fungi</taxon>
        <taxon>Dikarya</taxon>
        <taxon>Basidiomycota</taxon>
        <taxon>Agaricomycotina</taxon>
        <taxon>Agaricomycetes</taxon>
        <taxon>Agaricomycetidae</taxon>
        <taxon>Agaricales</taxon>
        <taxon>Marasmiineae</taxon>
        <taxon>Mycenaceae</taxon>
        <taxon>Mycena</taxon>
    </lineage>
</organism>
<reference evidence="2" key="1">
    <citation type="submission" date="2023-03" db="EMBL/GenBank/DDBJ databases">
        <title>Massive genome expansion in bonnet fungi (Mycena s.s.) driven by repeated elements and novel gene families across ecological guilds.</title>
        <authorList>
            <consortium name="Lawrence Berkeley National Laboratory"/>
            <person name="Harder C.B."/>
            <person name="Miyauchi S."/>
            <person name="Viragh M."/>
            <person name="Kuo A."/>
            <person name="Thoen E."/>
            <person name="Andreopoulos B."/>
            <person name="Lu D."/>
            <person name="Skrede I."/>
            <person name="Drula E."/>
            <person name="Henrissat B."/>
            <person name="Morin E."/>
            <person name="Kohler A."/>
            <person name="Barry K."/>
            <person name="LaButti K."/>
            <person name="Morin E."/>
            <person name="Salamov A."/>
            <person name="Lipzen A."/>
            <person name="Mereny Z."/>
            <person name="Hegedus B."/>
            <person name="Baldrian P."/>
            <person name="Stursova M."/>
            <person name="Weitz H."/>
            <person name="Taylor A."/>
            <person name="Grigoriev I.V."/>
            <person name="Nagy L.G."/>
            <person name="Martin F."/>
            <person name="Kauserud H."/>
        </authorList>
    </citation>
    <scope>NUCLEOTIDE SEQUENCE</scope>
    <source>
        <strain evidence="2">CBHHK182m</strain>
    </source>
</reference>
<feature type="signal peptide" evidence="1">
    <location>
        <begin position="1"/>
        <end position="26"/>
    </location>
</feature>
<comment type="caution">
    <text evidence="2">The sequence shown here is derived from an EMBL/GenBank/DDBJ whole genome shotgun (WGS) entry which is preliminary data.</text>
</comment>
<evidence type="ECO:0000313" key="2">
    <source>
        <dbReference type="EMBL" id="KAJ7766836.1"/>
    </source>
</evidence>
<dbReference type="EMBL" id="JARKIB010000023">
    <property type="protein sequence ID" value="KAJ7766836.1"/>
    <property type="molecule type" value="Genomic_DNA"/>
</dbReference>
<sequence length="72" mass="8150">MSHIVDWPFRALLCCLLCAGLQPSLKLSQNGALRHLPRYFHAEPVRSNILTSTEGLSELLGSYLFLLQIPLW</sequence>
<keyword evidence="1" id="KW-0732">Signal</keyword>
<proteinExistence type="predicted"/>
<gene>
    <name evidence="2" type="ORF">B0H16DRAFT_373901</name>
</gene>
<evidence type="ECO:0000313" key="3">
    <source>
        <dbReference type="Proteomes" id="UP001215598"/>
    </source>
</evidence>
<evidence type="ECO:0000256" key="1">
    <source>
        <dbReference type="SAM" id="SignalP"/>
    </source>
</evidence>
<accession>A0AAD7NM09</accession>
<feature type="chain" id="PRO_5042235199" evidence="1">
    <location>
        <begin position="27"/>
        <end position="72"/>
    </location>
</feature>
<name>A0AAD7NM09_9AGAR</name>
<dbReference type="Proteomes" id="UP001215598">
    <property type="component" value="Unassembled WGS sequence"/>
</dbReference>
<keyword evidence="3" id="KW-1185">Reference proteome</keyword>
<dbReference type="AlphaFoldDB" id="A0AAD7NM09"/>